<dbReference type="InterPro" id="IPR036259">
    <property type="entry name" value="MFS_trans_sf"/>
</dbReference>
<proteinExistence type="predicted"/>
<gene>
    <name evidence="9" type="ORF">EQG49_08610</name>
</gene>
<feature type="transmembrane region" description="Helical" evidence="7">
    <location>
        <begin position="102"/>
        <end position="119"/>
    </location>
</feature>
<keyword evidence="2" id="KW-0813">Transport</keyword>
<evidence type="ECO:0000313" key="9">
    <source>
        <dbReference type="EMBL" id="QBO36531.1"/>
    </source>
</evidence>
<dbReference type="SUPFAM" id="SSF103473">
    <property type="entry name" value="MFS general substrate transporter"/>
    <property type="match status" value="1"/>
</dbReference>
<feature type="transmembrane region" description="Helical" evidence="7">
    <location>
        <begin position="73"/>
        <end position="90"/>
    </location>
</feature>
<keyword evidence="4 7" id="KW-0812">Transmembrane</keyword>
<keyword evidence="6 7" id="KW-0472">Membrane</keyword>
<sequence>MPSRIKTALVIAASLFMEVLDGTIITTALPTLSRDFHVASSTTSLLVSTYMLAVAIFIPLSGWLATIWQRKRLFITAVGIFAISSLLSALSPSFGFLLTMRIFQGIAGAMMVPVGRLIVLEQTEPRDLLKMISFLVWPALMAPVIAPLLGGLIVTYTTWHWIFLINVPIGIAIILIGRKTIVDDQSPKPAPFDALGFILVGLAAAGVLIASELITNAAVSKTLVIVLFIVAIAIGMFAFRHLGRVKHPLFSLEALKIPTFRVFQTGGSIFWMTIGALPYMLTLMLQTSFHWSAARAGTYVLFIFVGNIGIKPFTTPIIQKFSYRGAIVIALGLAFLATIGLAFVTPNTPAFWIMFAALVSGVGRSLALTAYNGLSFADLSREQKNSANTLSSVAQNLSQALGIGFAAAGLAGFGNLFNTASAFKWTFLILAVISLYPLFEILTLPKDAGAQATGK</sequence>
<keyword evidence="10" id="KW-1185">Reference proteome</keyword>
<evidence type="ECO:0000256" key="5">
    <source>
        <dbReference type="ARBA" id="ARBA00022989"/>
    </source>
</evidence>
<evidence type="ECO:0000256" key="1">
    <source>
        <dbReference type="ARBA" id="ARBA00004651"/>
    </source>
</evidence>
<evidence type="ECO:0000256" key="7">
    <source>
        <dbReference type="SAM" id="Phobius"/>
    </source>
</evidence>
<feature type="domain" description="Major facilitator superfamily (MFS) profile" evidence="8">
    <location>
        <begin position="7"/>
        <end position="449"/>
    </location>
</feature>
<dbReference type="PANTHER" id="PTHR42718">
    <property type="entry name" value="MAJOR FACILITATOR SUPERFAMILY MULTIDRUG TRANSPORTER MFSC"/>
    <property type="match status" value="1"/>
</dbReference>
<dbReference type="Proteomes" id="UP000292886">
    <property type="component" value="Chromosome"/>
</dbReference>
<feature type="transmembrane region" description="Helical" evidence="7">
    <location>
        <begin position="397"/>
        <end position="416"/>
    </location>
</feature>
<dbReference type="EMBL" id="CP037940">
    <property type="protein sequence ID" value="QBO36531.1"/>
    <property type="molecule type" value="Genomic_DNA"/>
</dbReference>
<evidence type="ECO:0000313" key="10">
    <source>
        <dbReference type="Proteomes" id="UP000292886"/>
    </source>
</evidence>
<dbReference type="InterPro" id="IPR020846">
    <property type="entry name" value="MFS_dom"/>
</dbReference>
<dbReference type="AlphaFoldDB" id="A0A4P6YUW2"/>
<dbReference type="InterPro" id="IPR011701">
    <property type="entry name" value="MFS"/>
</dbReference>
<dbReference type="Pfam" id="PF07690">
    <property type="entry name" value="MFS_1"/>
    <property type="match status" value="1"/>
</dbReference>
<dbReference type="KEGG" id="wei:EQG49_08610"/>
<evidence type="ECO:0000259" key="8">
    <source>
        <dbReference type="PROSITE" id="PS50850"/>
    </source>
</evidence>
<feature type="transmembrane region" description="Helical" evidence="7">
    <location>
        <begin position="293"/>
        <end position="310"/>
    </location>
</feature>
<dbReference type="RefSeq" id="WP_133363608.1">
    <property type="nucleotide sequence ID" value="NZ_CP037940.1"/>
</dbReference>
<feature type="transmembrane region" description="Helical" evidence="7">
    <location>
        <begin position="222"/>
        <end position="239"/>
    </location>
</feature>
<evidence type="ECO:0000256" key="2">
    <source>
        <dbReference type="ARBA" id="ARBA00022448"/>
    </source>
</evidence>
<evidence type="ECO:0000256" key="6">
    <source>
        <dbReference type="ARBA" id="ARBA00023136"/>
    </source>
</evidence>
<evidence type="ECO:0000256" key="3">
    <source>
        <dbReference type="ARBA" id="ARBA00022475"/>
    </source>
</evidence>
<feature type="transmembrane region" description="Helical" evidence="7">
    <location>
        <begin position="422"/>
        <end position="439"/>
    </location>
</feature>
<dbReference type="PANTHER" id="PTHR42718:SF46">
    <property type="entry name" value="BLR6921 PROTEIN"/>
    <property type="match status" value="1"/>
</dbReference>
<feature type="transmembrane region" description="Helical" evidence="7">
    <location>
        <begin position="350"/>
        <end position="376"/>
    </location>
</feature>
<feature type="transmembrane region" description="Helical" evidence="7">
    <location>
        <begin position="260"/>
        <end position="281"/>
    </location>
</feature>
<accession>A0A4P6YUW2</accession>
<keyword evidence="3" id="KW-1003">Cell membrane</keyword>
<feature type="transmembrane region" description="Helical" evidence="7">
    <location>
        <begin position="159"/>
        <end position="178"/>
    </location>
</feature>
<dbReference type="Gene3D" id="1.20.1250.20">
    <property type="entry name" value="MFS general substrate transporter like domains"/>
    <property type="match status" value="2"/>
</dbReference>
<organism evidence="9 10">
    <name type="scientific">Periweissella cryptocerci</name>
    <dbReference type="NCBI Taxonomy" id="2506420"/>
    <lineage>
        <taxon>Bacteria</taxon>
        <taxon>Bacillati</taxon>
        <taxon>Bacillota</taxon>
        <taxon>Bacilli</taxon>
        <taxon>Lactobacillales</taxon>
        <taxon>Lactobacillaceae</taxon>
        <taxon>Periweissella</taxon>
    </lineage>
</organism>
<dbReference type="GO" id="GO:0022857">
    <property type="term" value="F:transmembrane transporter activity"/>
    <property type="evidence" value="ECO:0007669"/>
    <property type="project" value="InterPro"/>
</dbReference>
<evidence type="ECO:0000256" key="4">
    <source>
        <dbReference type="ARBA" id="ARBA00022692"/>
    </source>
</evidence>
<protein>
    <submittedName>
        <fullName evidence="9">MFS transporter</fullName>
    </submittedName>
</protein>
<comment type="subcellular location">
    <subcellularLocation>
        <location evidence="1">Cell membrane</location>
        <topology evidence="1">Multi-pass membrane protein</topology>
    </subcellularLocation>
</comment>
<feature type="transmembrane region" description="Helical" evidence="7">
    <location>
        <begin position="46"/>
        <end position="66"/>
    </location>
</feature>
<reference evidence="10" key="1">
    <citation type="submission" date="2019-03" db="EMBL/GenBank/DDBJ databases">
        <title>Weissella sp. 26KH-42 Genome sequencing.</title>
        <authorList>
            <person name="Heo J."/>
            <person name="Kim S.-J."/>
            <person name="Kim J.-S."/>
            <person name="Hong S.-B."/>
            <person name="Kwon S.-W."/>
        </authorList>
    </citation>
    <scope>NUCLEOTIDE SEQUENCE [LARGE SCALE GENOMIC DNA]</scope>
    <source>
        <strain evidence="10">26KH-42</strain>
    </source>
</reference>
<dbReference type="OrthoDB" id="9812221at2"/>
<dbReference type="PROSITE" id="PS50850">
    <property type="entry name" value="MFS"/>
    <property type="match status" value="1"/>
</dbReference>
<feature type="transmembrane region" description="Helical" evidence="7">
    <location>
        <begin position="131"/>
        <end position="153"/>
    </location>
</feature>
<feature type="transmembrane region" description="Helical" evidence="7">
    <location>
        <begin position="322"/>
        <end position="344"/>
    </location>
</feature>
<dbReference type="GO" id="GO:0005886">
    <property type="term" value="C:plasma membrane"/>
    <property type="evidence" value="ECO:0007669"/>
    <property type="project" value="UniProtKB-SubCell"/>
</dbReference>
<keyword evidence="5 7" id="KW-1133">Transmembrane helix</keyword>
<name>A0A4P6YUW2_9LACO</name>
<feature type="transmembrane region" description="Helical" evidence="7">
    <location>
        <begin position="190"/>
        <end position="210"/>
    </location>
</feature>